<evidence type="ECO:0000313" key="4">
    <source>
        <dbReference type="Proteomes" id="UP000215374"/>
    </source>
</evidence>
<evidence type="ECO:0000313" key="2">
    <source>
        <dbReference type="EMBL" id="SNV76361.1"/>
    </source>
</evidence>
<proteinExistence type="predicted"/>
<dbReference type="AlphaFoldDB" id="A0A076NSE3"/>
<reference evidence="2 4" key="2">
    <citation type="submission" date="2017-06" db="EMBL/GenBank/DDBJ databases">
        <authorList>
            <consortium name="Pathogen Informatics"/>
        </authorList>
    </citation>
    <scope>NUCLEOTIDE SEQUENCE [LARGE SCALE GENOMIC DNA]</scope>
    <source>
        <strain evidence="2 4">NCTC13015</strain>
    </source>
</reference>
<dbReference type="EMBL" id="CP009211">
    <property type="protein sequence ID" value="AIJ33857.1"/>
    <property type="molecule type" value="Genomic_DNA"/>
</dbReference>
<dbReference type="OrthoDB" id="4408123at2"/>
<dbReference type="KEGG" id="cii:CIMIT_08005"/>
<evidence type="ECO:0000313" key="1">
    <source>
        <dbReference type="EMBL" id="AIJ33857.1"/>
    </source>
</evidence>
<organism evidence="1 3">
    <name type="scientific">Corynebacterium imitans</name>
    <dbReference type="NCBI Taxonomy" id="156978"/>
    <lineage>
        <taxon>Bacteria</taxon>
        <taxon>Bacillati</taxon>
        <taxon>Actinomycetota</taxon>
        <taxon>Actinomycetes</taxon>
        <taxon>Mycobacteriales</taxon>
        <taxon>Corynebacteriaceae</taxon>
        <taxon>Corynebacterium</taxon>
    </lineage>
</organism>
<dbReference type="EMBL" id="LT906467">
    <property type="protein sequence ID" value="SNV76361.1"/>
    <property type="molecule type" value="Genomic_DNA"/>
</dbReference>
<evidence type="ECO:0000313" key="3">
    <source>
        <dbReference type="Proteomes" id="UP000028780"/>
    </source>
</evidence>
<dbReference type="STRING" id="156978.CIMIT_08005"/>
<keyword evidence="3" id="KW-1185">Reference proteome</keyword>
<gene>
    <name evidence="1" type="ORF">CIMIT_08005</name>
    <name evidence="2" type="ORF">SAMEA4535761_01661</name>
</gene>
<dbReference type="HOGENOM" id="CLU_103273_0_0_11"/>
<sequence length="182" mass="20374">MIPRLAWRDERYGVGPYAWITAGLNTSTAYVRLSRGLACVFETQGHGVLSHQQVGHLGFNEHQLWNAVGAHLASLADTFWVRPAVGREPGQLPPGVEIQARGHTAAGWLAHPQSFQKLHQHLVATLRPRHELTYYVGENDTLFAFDATARQVAQTLGWDRLMRYSLGFPLLAVPPRTPMRFT</sequence>
<dbReference type="Proteomes" id="UP000028780">
    <property type="component" value="Chromosome"/>
</dbReference>
<protein>
    <submittedName>
        <fullName evidence="1">Uncharacterized protein</fullName>
    </submittedName>
</protein>
<dbReference type="Proteomes" id="UP000215374">
    <property type="component" value="Chromosome 1"/>
</dbReference>
<name>A0A076NSE3_9CORY</name>
<accession>A0A076NSE3</accession>
<reference evidence="1 3" key="1">
    <citation type="submission" date="2014-08" db="EMBL/GenBank/DDBJ databases">
        <title>Complete genome sequence of Corynebacterium imitans DSM 44264, isolated from a five-month-old boy with suspected pharyngeal diphtheria.</title>
        <authorList>
            <person name="Mollmann S."/>
            <person name="Albersmeier A."/>
            <person name="Ruckert C."/>
            <person name="Tauch A."/>
        </authorList>
    </citation>
    <scope>NUCLEOTIDE SEQUENCE [LARGE SCALE GENOMIC DNA]</scope>
    <source>
        <strain evidence="1 3">DSM 44264</strain>
    </source>
</reference>
<dbReference type="RefSeq" id="WP_038591391.1">
    <property type="nucleotide sequence ID" value="NZ_CP009211.1"/>
</dbReference>